<name>A0ACB8HNA8_9BRYO</name>
<accession>A0ACB8HNA8</accession>
<gene>
    <name evidence="1" type="ORF">CY35_07G096200</name>
</gene>
<reference evidence="2" key="1">
    <citation type="journal article" date="2022" name="New Phytol.">
        <title>Phylogenomic structure and speciation in an emerging model: the Sphagnum magellanicum complex (Bryophyta).</title>
        <authorList>
            <person name="Shaw A.J."/>
            <person name="Piatkowski B."/>
            <person name="Duffy A.M."/>
            <person name="Aguero B."/>
            <person name="Imwattana K."/>
            <person name="Nieto-Lugilde M."/>
            <person name="Healey A."/>
            <person name="Weston D.J."/>
            <person name="Patel M.N."/>
            <person name="Schmutz J."/>
            <person name="Grimwood J."/>
            <person name="Yavitt J.B."/>
            <person name="Hassel K."/>
            <person name="Stenoien H.K."/>
            <person name="Flatberg K.I."/>
            <person name="Bickford C.P."/>
            <person name="Hicks K.A."/>
        </authorList>
    </citation>
    <scope>NUCLEOTIDE SEQUENCE [LARGE SCALE GENOMIC DNA]</scope>
</reference>
<organism evidence="1 2">
    <name type="scientific">Sphagnum magellanicum</name>
    <dbReference type="NCBI Taxonomy" id="128215"/>
    <lineage>
        <taxon>Eukaryota</taxon>
        <taxon>Viridiplantae</taxon>
        <taxon>Streptophyta</taxon>
        <taxon>Embryophyta</taxon>
        <taxon>Bryophyta</taxon>
        <taxon>Sphagnophytina</taxon>
        <taxon>Sphagnopsida</taxon>
        <taxon>Sphagnales</taxon>
        <taxon>Sphagnaceae</taxon>
        <taxon>Sphagnum</taxon>
    </lineage>
</organism>
<proteinExistence type="predicted"/>
<dbReference type="EMBL" id="CM038913">
    <property type="protein sequence ID" value="KAH9557666.1"/>
    <property type="molecule type" value="Genomic_DNA"/>
</dbReference>
<keyword evidence="2" id="KW-1185">Reference proteome</keyword>
<dbReference type="Proteomes" id="UP000828922">
    <property type="component" value="Linkage Group LG07"/>
</dbReference>
<evidence type="ECO:0000313" key="2">
    <source>
        <dbReference type="Proteomes" id="UP000828922"/>
    </source>
</evidence>
<evidence type="ECO:0000313" key="1">
    <source>
        <dbReference type="EMBL" id="KAH9557666.1"/>
    </source>
</evidence>
<comment type="caution">
    <text evidence="1">The sequence shown here is derived from an EMBL/GenBank/DDBJ whole genome shotgun (WGS) entry which is preliminary data.</text>
</comment>
<protein>
    <submittedName>
        <fullName evidence="1">Uncharacterized protein</fullName>
    </submittedName>
</protein>
<sequence length="114" mass="12011">MVKLLRMGSVSSLVAMAAVCIGVLFVMPLVAEGFTCPVATYYEPCLPAALNGNAKLSPECCGIVRSMGQTWNGAACMCAQAHAHTFGAPFQNSATMPIRCFGANYPNPSCYVCH</sequence>